<evidence type="ECO:0000313" key="8">
    <source>
        <dbReference type="Proteomes" id="UP000094336"/>
    </source>
</evidence>
<sequence>MSAKALILIGGEKTGTRFRPLSLSTPKVFFPIAGKPLLTHLLESIQATSTPKISEVVLIGFFDTSIINAYIATVENSFTFSIKYYQEPPLMPMGTAGGLYYFRDEILKPASGETQPPEHFFLIYADIVCSFPLHEMYTFANEQRPGPAVDFVIMGVPHDDDLSSLKNDPQDNFGSIASIRGEVVHYVEKPETKISSVINGGVYYFKASILQDALPEAKKLREERNQANAFLQFHKPNDDESYSTGNSISWERDLVKMLADKSIPGYRVFCYQYTSYWRQLKTASLVLPANKLYLEKRPQESATSLENVVQPCYIHPSSFPIPPTAKIGPYVSIGANAAIGPGVRIVKAVIGSDVTIGQHTFIKNAVVDNQVAIGEWCRVEGSSNGEVQQAKEGEESDALPTATVLATDTKVLNEVRVYGGVVLPHKELKLDVLNEIIM</sequence>
<dbReference type="InterPro" id="IPR029044">
    <property type="entry name" value="Nucleotide-diphossugar_trans"/>
</dbReference>
<protein>
    <recommendedName>
        <fullName evidence="3">mannose-1-phosphate guanylyltransferase</fullName>
        <ecNumber evidence="3">2.7.7.13</ecNumber>
    </recommendedName>
</protein>
<dbReference type="RefSeq" id="XP_018984178.1">
    <property type="nucleotide sequence ID" value="XM_019129394.1"/>
</dbReference>
<dbReference type="AlphaFoldDB" id="A0A1E3QMJ2"/>
<evidence type="ECO:0000259" key="6">
    <source>
        <dbReference type="Pfam" id="PF25087"/>
    </source>
</evidence>
<dbReference type="Gene3D" id="2.160.10.10">
    <property type="entry name" value="Hexapeptide repeat proteins"/>
    <property type="match status" value="1"/>
</dbReference>
<evidence type="ECO:0000256" key="4">
    <source>
        <dbReference type="ARBA" id="ARBA00047343"/>
    </source>
</evidence>
<evidence type="ECO:0000256" key="1">
    <source>
        <dbReference type="ARBA" id="ARBA00004823"/>
    </source>
</evidence>
<organism evidence="7 8">
    <name type="scientific">Babjeviella inositovora NRRL Y-12698</name>
    <dbReference type="NCBI Taxonomy" id="984486"/>
    <lineage>
        <taxon>Eukaryota</taxon>
        <taxon>Fungi</taxon>
        <taxon>Dikarya</taxon>
        <taxon>Ascomycota</taxon>
        <taxon>Saccharomycotina</taxon>
        <taxon>Pichiomycetes</taxon>
        <taxon>Serinales incertae sedis</taxon>
        <taxon>Babjeviella</taxon>
    </lineage>
</organism>
<evidence type="ECO:0000259" key="5">
    <source>
        <dbReference type="Pfam" id="PF00483"/>
    </source>
</evidence>
<dbReference type="EC" id="2.7.7.13" evidence="3"/>
<comment type="similarity">
    <text evidence="2">Belongs to the transferase hexapeptide repeat family.</text>
</comment>
<evidence type="ECO:0000313" key="7">
    <source>
        <dbReference type="EMBL" id="ODQ78850.1"/>
    </source>
</evidence>
<accession>A0A1E3QMJ2</accession>
<keyword evidence="8" id="KW-1185">Reference proteome</keyword>
<dbReference type="STRING" id="984486.A0A1E3QMJ2"/>
<name>A0A1E3QMJ2_9ASCO</name>
<evidence type="ECO:0000256" key="3">
    <source>
        <dbReference type="ARBA" id="ARBA00012387"/>
    </source>
</evidence>
<proteinExistence type="inferred from homology"/>
<dbReference type="Proteomes" id="UP000094336">
    <property type="component" value="Unassembled WGS sequence"/>
</dbReference>
<dbReference type="Pfam" id="PF25087">
    <property type="entry name" value="GMPPB_C"/>
    <property type="match status" value="1"/>
</dbReference>
<dbReference type="SUPFAM" id="SSF53448">
    <property type="entry name" value="Nucleotide-diphospho-sugar transferases"/>
    <property type="match status" value="1"/>
</dbReference>
<gene>
    <name evidence="7" type="ORF">BABINDRAFT_162527</name>
</gene>
<dbReference type="GeneID" id="30147247"/>
<dbReference type="InterPro" id="IPR050486">
    <property type="entry name" value="Mannose-1P_guanyltransferase"/>
</dbReference>
<dbReference type="PANTHER" id="PTHR22572">
    <property type="entry name" value="SUGAR-1-PHOSPHATE GUANYL TRANSFERASE"/>
    <property type="match status" value="1"/>
</dbReference>
<dbReference type="Gene3D" id="3.90.550.10">
    <property type="entry name" value="Spore Coat Polysaccharide Biosynthesis Protein SpsA, Chain A"/>
    <property type="match status" value="1"/>
</dbReference>
<feature type="domain" description="Nucleotidyl transferase" evidence="5">
    <location>
        <begin position="4"/>
        <end position="246"/>
    </location>
</feature>
<dbReference type="InterPro" id="IPR005835">
    <property type="entry name" value="NTP_transferase_dom"/>
</dbReference>
<dbReference type="OrthoDB" id="285674at2759"/>
<dbReference type="GO" id="GO:0004475">
    <property type="term" value="F:mannose-1-phosphate guanylyltransferase (GTP) activity"/>
    <property type="evidence" value="ECO:0007669"/>
    <property type="project" value="UniProtKB-EC"/>
</dbReference>
<dbReference type="EMBL" id="KV454434">
    <property type="protein sequence ID" value="ODQ78850.1"/>
    <property type="molecule type" value="Genomic_DNA"/>
</dbReference>
<comment type="pathway">
    <text evidence="1">Nucleotide-sugar biosynthesis; GDP-alpha-D-mannose biosynthesis; GDP-alpha-D-mannose from alpha-D-mannose 1-phosphate (GTP route): step 1/1.</text>
</comment>
<feature type="domain" description="Mannose-1-phosphate guanyltransferase C-terminal" evidence="6">
    <location>
        <begin position="309"/>
        <end position="435"/>
    </location>
</feature>
<evidence type="ECO:0000256" key="2">
    <source>
        <dbReference type="ARBA" id="ARBA00007274"/>
    </source>
</evidence>
<dbReference type="Pfam" id="PF00483">
    <property type="entry name" value="NTP_transferase"/>
    <property type="match status" value="1"/>
</dbReference>
<comment type="catalytic activity">
    <reaction evidence="4">
        <text>alpha-D-mannose 1-phosphate + GTP + H(+) = GDP-alpha-D-mannose + diphosphate</text>
        <dbReference type="Rhea" id="RHEA:15229"/>
        <dbReference type="ChEBI" id="CHEBI:15378"/>
        <dbReference type="ChEBI" id="CHEBI:33019"/>
        <dbReference type="ChEBI" id="CHEBI:37565"/>
        <dbReference type="ChEBI" id="CHEBI:57527"/>
        <dbReference type="ChEBI" id="CHEBI:58409"/>
        <dbReference type="EC" id="2.7.7.13"/>
    </reaction>
</comment>
<reference evidence="8" key="1">
    <citation type="submission" date="2016-05" db="EMBL/GenBank/DDBJ databases">
        <title>Comparative genomics of biotechnologically important yeasts.</title>
        <authorList>
            <consortium name="DOE Joint Genome Institute"/>
            <person name="Riley R."/>
            <person name="Haridas S."/>
            <person name="Wolfe K.H."/>
            <person name="Lopes M.R."/>
            <person name="Hittinger C.T."/>
            <person name="Goker M."/>
            <person name="Salamov A."/>
            <person name="Wisecaver J."/>
            <person name="Long T.M."/>
            <person name="Aerts A.L."/>
            <person name="Barry K."/>
            <person name="Choi C."/>
            <person name="Clum A."/>
            <person name="Coughlan A.Y."/>
            <person name="Deshpande S."/>
            <person name="Douglass A.P."/>
            <person name="Hanson S.J."/>
            <person name="Klenk H.-P."/>
            <person name="Labutti K."/>
            <person name="Lapidus A."/>
            <person name="Lindquist E."/>
            <person name="Lipzen A."/>
            <person name="Meier-Kolthoff J.P."/>
            <person name="Ohm R.A."/>
            <person name="Otillar R.P."/>
            <person name="Pangilinan J."/>
            <person name="Peng Y."/>
            <person name="Rokas A."/>
            <person name="Rosa C.A."/>
            <person name="Scheuner C."/>
            <person name="Sibirny A.A."/>
            <person name="Slot J.C."/>
            <person name="Stielow J.B."/>
            <person name="Sun H."/>
            <person name="Kurtzman C.P."/>
            <person name="Blackwell M."/>
            <person name="Grigoriev I.V."/>
            <person name="Jeffries T.W."/>
        </authorList>
    </citation>
    <scope>NUCLEOTIDE SEQUENCE [LARGE SCALE GENOMIC DNA]</scope>
    <source>
        <strain evidence="8">NRRL Y-12698</strain>
    </source>
</reference>
<dbReference type="InterPro" id="IPR056729">
    <property type="entry name" value="GMPPB_C"/>
</dbReference>